<dbReference type="RefSeq" id="WP_121906773.1">
    <property type="nucleotide sequence ID" value="NZ_REFC01000012.1"/>
</dbReference>
<keyword evidence="2" id="KW-1185">Reference proteome</keyword>
<dbReference type="PROSITE" id="PS51257">
    <property type="entry name" value="PROKAR_LIPOPROTEIN"/>
    <property type="match status" value="1"/>
</dbReference>
<evidence type="ECO:0000313" key="1">
    <source>
        <dbReference type="EMBL" id="RMA64314.1"/>
    </source>
</evidence>
<name>A0A3L9YVG6_9FLAO</name>
<dbReference type="OrthoDB" id="1437993at2"/>
<evidence type="ECO:0000313" key="2">
    <source>
        <dbReference type="Proteomes" id="UP000271339"/>
    </source>
</evidence>
<dbReference type="AlphaFoldDB" id="A0A3L9YVG6"/>
<comment type="caution">
    <text evidence="1">The sequence shown here is derived from an EMBL/GenBank/DDBJ whole genome shotgun (WGS) entry which is preliminary data.</text>
</comment>
<proteinExistence type="predicted"/>
<sequence length="139" mass="14999">MKTLAIVFKKSVFAIVIGLLFFACKSDSGTEDIGTIFIGIFDNTWEVQGVDNYSFGIFRDGSIGTTSGILFGNEDHPNSGSIDMINGTFDGLNLAFTIPRTNGNVVFTGVMTPTSETDHTIIRIDLSSSEGENLVLFTN</sequence>
<dbReference type="EMBL" id="REFC01000012">
    <property type="protein sequence ID" value="RMA64314.1"/>
    <property type="molecule type" value="Genomic_DNA"/>
</dbReference>
<gene>
    <name evidence="1" type="ORF">BXY75_1187</name>
</gene>
<accession>A0A3L9YVG6</accession>
<dbReference type="Proteomes" id="UP000271339">
    <property type="component" value="Unassembled WGS sequence"/>
</dbReference>
<organism evidence="1 2">
    <name type="scientific">Ulvibacter antarcticus</name>
    <dbReference type="NCBI Taxonomy" id="442714"/>
    <lineage>
        <taxon>Bacteria</taxon>
        <taxon>Pseudomonadati</taxon>
        <taxon>Bacteroidota</taxon>
        <taxon>Flavobacteriia</taxon>
        <taxon>Flavobacteriales</taxon>
        <taxon>Flavobacteriaceae</taxon>
        <taxon>Ulvibacter</taxon>
    </lineage>
</organism>
<reference evidence="1 2" key="1">
    <citation type="submission" date="2018-10" db="EMBL/GenBank/DDBJ databases">
        <title>Genomic Encyclopedia of Archaeal and Bacterial Type Strains, Phase II (KMG-II): from individual species to whole genera.</title>
        <authorList>
            <person name="Goeker M."/>
        </authorList>
    </citation>
    <scope>NUCLEOTIDE SEQUENCE [LARGE SCALE GENOMIC DNA]</scope>
    <source>
        <strain evidence="1 2">DSM 23424</strain>
    </source>
</reference>
<protein>
    <recommendedName>
        <fullName evidence="3">Lipocalin-like protein</fullName>
    </recommendedName>
</protein>
<evidence type="ECO:0008006" key="3">
    <source>
        <dbReference type="Google" id="ProtNLM"/>
    </source>
</evidence>